<accession>A0A830BLZ3</accession>
<evidence type="ECO:0000313" key="9">
    <source>
        <dbReference type="Proteomes" id="UP000653305"/>
    </source>
</evidence>
<comment type="subcellular location">
    <subcellularLocation>
        <location evidence="1">Nucleus</location>
    </subcellularLocation>
</comment>
<dbReference type="PANTHER" id="PTHR31072:SF239">
    <property type="entry name" value="TRANSCRIPTION FACTOR TCP21-RELATED"/>
    <property type="match status" value="1"/>
</dbReference>
<keyword evidence="3" id="KW-0238">DNA-binding</keyword>
<feature type="compositionally biased region" description="Pro residues" evidence="6">
    <location>
        <begin position="54"/>
        <end position="70"/>
    </location>
</feature>
<keyword evidence="2" id="KW-0805">Transcription regulation</keyword>
<evidence type="ECO:0000256" key="6">
    <source>
        <dbReference type="SAM" id="MobiDB-lite"/>
    </source>
</evidence>
<evidence type="ECO:0000256" key="5">
    <source>
        <dbReference type="ARBA" id="ARBA00023242"/>
    </source>
</evidence>
<proteinExistence type="predicted"/>
<evidence type="ECO:0000259" key="7">
    <source>
        <dbReference type="PROSITE" id="PS51369"/>
    </source>
</evidence>
<evidence type="ECO:0000256" key="2">
    <source>
        <dbReference type="ARBA" id="ARBA00023015"/>
    </source>
</evidence>
<feature type="domain" description="TCP" evidence="7">
    <location>
        <begin position="1"/>
        <end position="39"/>
    </location>
</feature>
<evidence type="ECO:0000256" key="4">
    <source>
        <dbReference type="ARBA" id="ARBA00023163"/>
    </source>
</evidence>
<dbReference type="PROSITE" id="PS51369">
    <property type="entry name" value="TCP"/>
    <property type="match status" value="1"/>
</dbReference>
<dbReference type="OrthoDB" id="1911901at2759"/>
<dbReference type="PANTHER" id="PTHR31072">
    <property type="entry name" value="TRANSCRIPTION FACTOR TCP4-RELATED"/>
    <property type="match status" value="1"/>
</dbReference>
<reference evidence="8" key="1">
    <citation type="submission" date="2020-07" db="EMBL/GenBank/DDBJ databases">
        <title>Ethylene signaling mediates host invasion by parasitic plants.</title>
        <authorList>
            <person name="Yoshida S."/>
        </authorList>
    </citation>
    <scope>NUCLEOTIDE SEQUENCE</scope>
    <source>
        <strain evidence="8">Okayama</strain>
    </source>
</reference>
<evidence type="ECO:0000313" key="8">
    <source>
        <dbReference type="EMBL" id="GFP88537.1"/>
    </source>
</evidence>
<dbReference type="Proteomes" id="UP000653305">
    <property type="component" value="Unassembled WGS sequence"/>
</dbReference>
<dbReference type="GO" id="GO:0005634">
    <property type="term" value="C:nucleus"/>
    <property type="evidence" value="ECO:0007669"/>
    <property type="project" value="UniProtKB-SubCell"/>
</dbReference>
<dbReference type="AlphaFoldDB" id="A0A830BLZ3"/>
<dbReference type="GO" id="GO:0003700">
    <property type="term" value="F:DNA-binding transcription factor activity"/>
    <property type="evidence" value="ECO:0007669"/>
    <property type="project" value="InterPro"/>
</dbReference>
<keyword evidence="9" id="KW-1185">Reference proteome</keyword>
<dbReference type="GO" id="GO:0043565">
    <property type="term" value="F:sequence-specific DNA binding"/>
    <property type="evidence" value="ECO:0007669"/>
    <property type="project" value="TreeGrafter"/>
</dbReference>
<dbReference type="InterPro" id="IPR005333">
    <property type="entry name" value="Transcription_factor_TCP"/>
</dbReference>
<gene>
    <name evidence="8" type="ORF">PHJA_000997400</name>
</gene>
<dbReference type="Pfam" id="PF03634">
    <property type="entry name" value="TCP"/>
    <property type="match status" value="1"/>
</dbReference>
<keyword evidence="4" id="KW-0804">Transcription</keyword>
<dbReference type="InterPro" id="IPR017887">
    <property type="entry name" value="TF_TCP_subgr"/>
</dbReference>
<comment type="caution">
    <text evidence="8">The sequence shown here is derived from an EMBL/GenBank/DDBJ whole genome shotgun (WGS) entry which is preliminary data.</text>
</comment>
<name>A0A830BLZ3_9LAMI</name>
<dbReference type="EMBL" id="BMAC01000168">
    <property type="protein sequence ID" value="GFP88537.1"/>
    <property type="molecule type" value="Genomic_DNA"/>
</dbReference>
<evidence type="ECO:0000256" key="3">
    <source>
        <dbReference type="ARBA" id="ARBA00023125"/>
    </source>
</evidence>
<protein>
    <submittedName>
        <fullName evidence="8">Transcription factor tcp7</fullName>
    </submittedName>
</protein>
<keyword evidence="5" id="KW-0539">Nucleus</keyword>
<feature type="compositionally biased region" description="Low complexity" evidence="6">
    <location>
        <begin position="71"/>
        <end position="94"/>
    </location>
</feature>
<sequence length="140" mass="14557">MPIICAARALQLTRELGHKSDGQTIEWAPPPGEPSIIAATAPHHPGHLLHRVPPRPPTPPPPPPSPPPSTINPFPLTPHAQPPSFSASAPTPTKTMDHHSTAPLQGMTINSATVTAEGSGLYPPGQTLARVWSFAAAPSA</sequence>
<organism evidence="8 9">
    <name type="scientific">Phtheirospermum japonicum</name>
    <dbReference type="NCBI Taxonomy" id="374723"/>
    <lineage>
        <taxon>Eukaryota</taxon>
        <taxon>Viridiplantae</taxon>
        <taxon>Streptophyta</taxon>
        <taxon>Embryophyta</taxon>
        <taxon>Tracheophyta</taxon>
        <taxon>Spermatophyta</taxon>
        <taxon>Magnoliopsida</taxon>
        <taxon>eudicotyledons</taxon>
        <taxon>Gunneridae</taxon>
        <taxon>Pentapetalae</taxon>
        <taxon>asterids</taxon>
        <taxon>lamiids</taxon>
        <taxon>Lamiales</taxon>
        <taxon>Orobanchaceae</taxon>
        <taxon>Orobanchaceae incertae sedis</taxon>
        <taxon>Phtheirospermum</taxon>
    </lineage>
</organism>
<feature type="compositionally biased region" description="Basic residues" evidence="6">
    <location>
        <begin position="44"/>
        <end position="53"/>
    </location>
</feature>
<evidence type="ECO:0000256" key="1">
    <source>
        <dbReference type="ARBA" id="ARBA00004123"/>
    </source>
</evidence>
<feature type="region of interest" description="Disordered" evidence="6">
    <location>
        <begin position="17"/>
        <end position="111"/>
    </location>
</feature>